<name>A0A6I2MNP4_9FLAO</name>
<dbReference type="RefSeq" id="WP_154366386.1">
    <property type="nucleotide sequence ID" value="NZ_WKJH01000006.1"/>
</dbReference>
<evidence type="ECO:0000313" key="1">
    <source>
        <dbReference type="EMBL" id="MRX64477.1"/>
    </source>
</evidence>
<comment type="caution">
    <text evidence="1">The sequence shown here is derived from an EMBL/GenBank/DDBJ whole genome shotgun (WGS) entry which is preliminary data.</text>
</comment>
<reference evidence="1 2" key="1">
    <citation type="submission" date="2019-11" db="EMBL/GenBank/DDBJ databases">
        <title>Maribacter lutea sp. nov., a marine bacterium isolated from intertidal sand.</title>
        <authorList>
            <person name="Liu A."/>
        </authorList>
    </citation>
    <scope>NUCLEOTIDE SEQUENCE [LARGE SCALE GENOMIC DNA]</scope>
    <source>
        <strain evidence="1 2">RZ05</strain>
    </source>
</reference>
<evidence type="ECO:0000313" key="2">
    <source>
        <dbReference type="Proteomes" id="UP000443153"/>
    </source>
</evidence>
<dbReference type="EMBL" id="WKJH01000006">
    <property type="protein sequence ID" value="MRX64477.1"/>
    <property type="molecule type" value="Genomic_DNA"/>
</dbReference>
<protein>
    <submittedName>
        <fullName evidence="1">Uncharacterized protein</fullName>
    </submittedName>
</protein>
<dbReference type="AlphaFoldDB" id="A0A6I2MNP4"/>
<accession>A0A6I2MNP4</accession>
<gene>
    <name evidence="1" type="ORF">GJ691_09870</name>
</gene>
<sequence length="69" mass="8423">MKEYRSFTEIDRQLKILNLQREIDLEHFKLSLNRFRTDLYPTQLLGGFKGIIQKTVITFILQKLRKIRR</sequence>
<proteinExistence type="predicted"/>
<dbReference type="InterPro" id="IPR046290">
    <property type="entry name" value="DUF6327"/>
</dbReference>
<dbReference type="Proteomes" id="UP000443153">
    <property type="component" value="Unassembled WGS sequence"/>
</dbReference>
<dbReference type="Pfam" id="PF19852">
    <property type="entry name" value="DUF6327"/>
    <property type="match status" value="1"/>
</dbReference>
<keyword evidence="2" id="KW-1185">Reference proteome</keyword>
<dbReference type="OrthoDB" id="1149272at2"/>
<organism evidence="1 2">
    <name type="scientific">Maribacter luteus</name>
    <dbReference type="NCBI Taxonomy" id="2594478"/>
    <lineage>
        <taxon>Bacteria</taxon>
        <taxon>Pseudomonadati</taxon>
        <taxon>Bacteroidota</taxon>
        <taxon>Flavobacteriia</taxon>
        <taxon>Flavobacteriales</taxon>
        <taxon>Flavobacteriaceae</taxon>
        <taxon>Maribacter</taxon>
    </lineage>
</organism>